<dbReference type="EMBL" id="ADCP02000002">
    <property type="protein sequence ID" value="EPC05730.1"/>
    <property type="molecule type" value="Genomic_DNA"/>
</dbReference>
<dbReference type="AlphaFoldDB" id="S2KSK7"/>
<protein>
    <submittedName>
        <fullName evidence="1">Uncharacterized protein</fullName>
    </submittedName>
</protein>
<dbReference type="Proteomes" id="UP000006034">
    <property type="component" value="Unassembled WGS sequence"/>
</dbReference>
<reference evidence="1 2" key="1">
    <citation type="submission" date="2010-10" db="EMBL/GenBank/DDBJ databases">
        <authorList>
            <consortium name="The Broad Institute Genome Sequencing Platform"/>
            <person name="Ward D."/>
            <person name="Earl A."/>
            <person name="Feldgarden M."/>
            <person name="Young S.K."/>
            <person name="Gargeya S."/>
            <person name="Zeng Q."/>
            <person name="Alvarado L."/>
            <person name="Berlin A."/>
            <person name="Bochicchio J."/>
            <person name="Chapman S.B."/>
            <person name="Chen Z."/>
            <person name="Freedman E."/>
            <person name="Gellesch M."/>
            <person name="Goldberg J."/>
            <person name="Griggs A."/>
            <person name="Gujja S."/>
            <person name="Heilman E."/>
            <person name="Heiman D."/>
            <person name="Howarth C."/>
            <person name="Mehta T."/>
            <person name="Neiman D."/>
            <person name="Pearson M."/>
            <person name="Roberts A."/>
            <person name="Saif S."/>
            <person name="Shea T."/>
            <person name="Shenoy N."/>
            <person name="Sisk P."/>
            <person name="Stolte C."/>
            <person name="Sykes S."/>
            <person name="White J."/>
            <person name="Yandava C."/>
            <person name="Allen-Vercoe E."/>
            <person name="Sibley C."/>
            <person name="Ambrose C.E."/>
            <person name="Strauss J."/>
            <person name="Daigneault M."/>
            <person name="Haas B."/>
            <person name="Nusbaum C."/>
            <person name="Birren B."/>
        </authorList>
    </citation>
    <scope>NUCLEOTIDE SEQUENCE [LARGE SCALE GENOMIC DNA]</scope>
    <source>
        <strain evidence="1 2">3_1_6</strain>
    </source>
</reference>
<gene>
    <name evidence="1" type="ORF">HMPREF0179_05252</name>
</gene>
<organism evidence="1 2">
    <name type="scientific">Bilophila wadsworthia (strain 3_1_6)</name>
    <dbReference type="NCBI Taxonomy" id="563192"/>
    <lineage>
        <taxon>Bacteria</taxon>
        <taxon>Pseudomonadati</taxon>
        <taxon>Thermodesulfobacteriota</taxon>
        <taxon>Desulfovibrionia</taxon>
        <taxon>Desulfovibrionales</taxon>
        <taxon>Desulfovibrionaceae</taxon>
        <taxon>Bilophila</taxon>
    </lineage>
</organism>
<dbReference type="HOGENOM" id="CLU_1369880_0_0_7"/>
<name>S2KSK7_BILW3</name>
<keyword evidence="2" id="KW-1185">Reference proteome</keyword>
<evidence type="ECO:0000313" key="1">
    <source>
        <dbReference type="EMBL" id="EPC05730.1"/>
    </source>
</evidence>
<evidence type="ECO:0000313" key="2">
    <source>
        <dbReference type="Proteomes" id="UP000006034"/>
    </source>
</evidence>
<dbReference type="STRING" id="563192.HMPREF0179_05252"/>
<reference evidence="1 2" key="2">
    <citation type="submission" date="2013-04" db="EMBL/GenBank/DDBJ databases">
        <title>The Genome Sequence of Bilophila wadsworthia 3_1_6.</title>
        <authorList>
            <consortium name="The Broad Institute Genomics Platform"/>
            <person name="Earl A."/>
            <person name="Ward D."/>
            <person name="Feldgarden M."/>
            <person name="Gevers D."/>
            <person name="Sibley C."/>
            <person name="Strauss J."/>
            <person name="Allen-Vercoe E."/>
            <person name="Walker B."/>
            <person name="Young S."/>
            <person name="Zeng Q."/>
            <person name="Gargeya S."/>
            <person name="Fitzgerald M."/>
            <person name="Haas B."/>
            <person name="Abouelleil A."/>
            <person name="Allen A.W."/>
            <person name="Alvarado L."/>
            <person name="Arachchi H.M."/>
            <person name="Berlin A.M."/>
            <person name="Chapman S.B."/>
            <person name="Gainer-Dewar J."/>
            <person name="Goldberg J."/>
            <person name="Griggs A."/>
            <person name="Gujja S."/>
            <person name="Hansen M."/>
            <person name="Howarth C."/>
            <person name="Imamovic A."/>
            <person name="Ireland A."/>
            <person name="Larimer J."/>
            <person name="McCowan C."/>
            <person name="Murphy C."/>
            <person name="Pearson M."/>
            <person name="Poon T.W."/>
            <person name="Priest M."/>
            <person name="Roberts A."/>
            <person name="Saif S."/>
            <person name="Shea T."/>
            <person name="Sisk P."/>
            <person name="Sykes S."/>
            <person name="Wortman J."/>
            <person name="Nusbaum C."/>
            <person name="Birren B."/>
        </authorList>
    </citation>
    <scope>NUCLEOTIDE SEQUENCE [LARGE SCALE GENOMIC DNA]</scope>
    <source>
        <strain evidence="1 2">3_1_6</strain>
    </source>
</reference>
<sequence length="199" mass="21421">MPMSPQPVEHKNRIAFSDLGRKSDLGANWDNGVRAGLFACDLIESPANANANIGCRLAIHARSRFFMENRTARDLGFALRSGQKNRRNTNRAGVASSLRANVAPTPYLGCKPDLGASWVDGVRAGLFACNLNNPASNANTNIGCRLAIRARSRLFMESRTARDLGFAFRSGQENRRNTNRAGAASSLRASAAPAPMFGA</sequence>
<accession>S2KSK7</accession>
<proteinExistence type="predicted"/>
<comment type="caution">
    <text evidence="1">The sequence shown here is derived from an EMBL/GenBank/DDBJ whole genome shotgun (WGS) entry which is preliminary data.</text>
</comment>